<evidence type="ECO:0000256" key="3">
    <source>
        <dbReference type="ARBA" id="ARBA00023180"/>
    </source>
</evidence>
<evidence type="ECO:0000256" key="1">
    <source>
        <dbReference type="ARBA" id="ARBA00022729"/>
    </source>
</evidence>
<dbReference type="SMART" id="SM00191">
    <property type="entry name" value="Int_alpha"/>
    <property type="match status" value="2"/>
</dbReference>
<dbReference type="InterPro" id="IPR028994">
    <property type="entry name" value="Integrin_alpha_N"/>
</dbReference>
<dbReference type="PROSITE" id="PS51470">
    <property type="entry name" value="FG_GAP"/>
    <property type="match status" value="1"/>
</dbReference>
<keyword evidence="3" id="KW-0325">Glycoprotein</keyword>
<evidence type="ECO:0000256" key="2">
    <source>
        <dbReference type="ARBA" id="ARBA00022737"/>
    </source>
</evidence>
<protein>
    <submittedName>
        <fullName evidence="4">Uncharacterized protein</fullName>
    </submittedName>
</protein>
<sequence length="143" mass="14754">GADIPSEFNLDDPSRMIVKIVGEGIEDRFGSTLAVLPDITGDGKPELAVSAIWASGGQSGNVKGAGKVYLFNSENLFGNAGTNRNASTAEQKFSAAGNGSEFGTALRAGDGLLFIGAPFSDGRSGQSYIFDARTGGSTQFVLR</sequence>
<feature type="non-terminal residue" evidence="4">
    <location>
        <position position="1"/>
    </location>
</feature>
<keyword evidence="2" id="KW-0677">Repeat</keyword>
<dbReference type="Pfam" id="PF01839">
    <property type="entry name" value="FG-GAP"/>
    <property type="match status" value="1"/>
</dbReference>
<gene>
    <name evidence="4" type="ORF">MNBD_GAMMA24-1328</name>
</gene>
<dbReference type="SUPFAM" id="SSF69318">
    <property type="entry name" value="Integrin alpha N-terminal domain"/>
    <property type="match status" value="1"/>
</dbReference>
<keyword evidence="1" id="KW-0732">Signal</keyword>
<name>A0A3B1C7P4_9ZZZZ</name>
<dbReference type="InterPro" id="IPR013519">
    <property type="entry name" value="Int_alpha_beta-p"/>
</dbReference>
<reference evidence="4" key="1">
    <citation type="submission" date="2018-06" db="EMBL/GenBank/DDBJ databases">
        <authorList>
            <person name="Zhirakovskaya E."/>
        </authorList>
    </citation>
    <scope>NUCLEOTIDE SEQUENCE</scope>
</reference>
<dbReference type="InterPro" id="IPR013517">
    <property type="entry name" value="FG-GAP"/>
</dbReference>
<proteinExistence type="predicted"/>
<dbReference type="AlphaFoldDB" id="A0A3B1C7P4"/>
<evidence type="ECO:0000313" key="4">
    <source>
        <dbReference type="EMBL" id="VAX14665.1"/>
    </source>
</evidence>
<dbReference type="Gene3D" id="2.130.10.130">
    <property type="entry name" value="Integrin alpha, N-terminal"/>
    <property type="match status" value="1"/>
</dbReference>
<organism evidence="4">
    <name type="scientific">hydrothermal vent metagenome</name>
    <dbReference type="NCBI Taxonomy" id="652676"/>
    <lineage>
        <taxon>unclassified sequences</taxon>
        <taxon>metagenomes</taxon>
        <taxon>ecological metagenomes</taxon>
    </lineage>
</organism>
<dbReference type="EMBL" id="UOFZ01000190">
    <property type="protein sequence ID" value="VAX14665.1"/>
    <property type="molecule type" value="Genomic_DNA"/>
</dbReference>
<accession>A0A3B1C7P4</accession>